<name>A0A2Z6RUT7_9GLOM</name>
<accession>A0A2Z6RUT7</accession>
<dbReference type="EMBL" id="BEXD01001780">
    <property type="protein sequence ID" value="GBB95748.1"/>
    <property type="molecule type" value="Genomic_DNA"/>
</dbReference>
<gene>
    <name evidence="1" type="ORF">RclHR1_02600017</name>
</gene>
<proteinExistence type="predicted"/>
<dbReference type="AlphaFoldDB" id="A0A2Z6RUT7"/>
<sequence>MTSRYFLKDYFTEEYFKDEKIMRAIHINCPPPPVNSPEWSIASLDTTTVVSNVDVYLSKFNELFIRCCKEKLKLPILKPDKVHPYYNAILNLQIPSNPRYKQRPSLLMNDLPTTNRDNGLTNTTNLEELSEIKKIVIILGTSDSGKTRTLIESLCKKYGFYLTSLTNENLGSDDLTTMIEHLLPRLKDSSVHNDAYAIRFSKCLLFARIHTLNYILENYGKKISPYNWTILQLCPTIFF</sequence>
<evidence type="ECO:0000313" key="2">
    <source>
        <dbReference type="Proteomes" id="UP000247702"/>
    </source>
</evidence>
<keyword evidence="2" id="KW-1185">Reference proteome</keyword>
<comment type="caution">
    <text evidence="1">The sequence shown here is derived from an EMBL/GenBank/DDBJ whole genome shotgun (WGS) entry which is preliminary data.</text>
</comment>
<reference evidence="1 2" key="1">
    <citation type="submission" date="2017-11" db="EMBL/GenBank/DDBJ databases">
        <title>The genome of Rhizophagus clarus HR1 reveals common genetic basis of auxotrophy among arbuscular mycorrhizal fungi.</title>
        <authorList>
            <person name="Kobayashi Y."/>
        </authorList>
    </citation>
    <scope>NUCLEOTIDE SEQUENCE [LARGE SCALE GENOMIC DNA]</scope>
    <source>
        <strain evidence="1 2">HR1</strain>
    </source>
</reference>
<protein>
    <submittedName>
        <fullName evidence="1">Uncharacterized protein</fullName>
    </submittedName>
</protein>
<evidence type="ECO:0000313" key="1">
    <source>
        <dbReference type="EMBL" id="GBB95748.1"/>
    </source>
</evidence>
<dbReference type="Proteomes" id="UP000247702">
    <property type="component" value="Unassembled WGS sequence"/>
</dbReference>
<organism evidence="1 2">
    <name type="scientific">Rhizophagus clarus</name>
    <dbReference type="NCBI Taxonomy" id="94130"/>
    <lineage>
        <taxon>Eukaryota</taxon>
        <taxon>Fungi</taxon>
        <taxon>Fungi incertae sedis</taxon>
        <taxon>Mucoromycota</taxon>
        <taxon>Glomeromycotina</taxon>
        <taxon>Glomeromycetes</taxon>
        <taxon>Glomerales</taxon>
        <taxon>Glomeraceae</taxon>
        <taxon>Rhizophagus</taxon>
    </lineage>
</organism>